<evidence type="ECO:0000259" key="1">
    <source>
        <dbReference type="PROSITE" id="PS51677"/>
    </source>
</evidence>
<feature type="domain" description="NodB homology" evidence="1">
    <location>
        <begin position="28"/>
        <end position="101"/>
    </location>
</feature>
<dbReference type="Pfam" id="PF01522">
    <property type="entry name" value="Polysacc_deac_1"/>
    <property type="match status" value="1"/>
</dbReference>
<protein>
    <recommendedName>
        <fullName evidence="1">NodB homology domain-containing protein</fullName>
    </recommendedName>
</protein>
<dbReference type="InterPro" id="IPR011330">
    <property type="entry name" value="Glyco_hydro/deAcase_b/a-brl"/>
</dbReference>
<dbReference type="InterPro" id="IPR002509">
    <property type="entry name" value="NODB_dom"/>
</dbReference>
<dbReference type="AlphaFoldDB" id="A0A645J6K7"/>
<organism evidence="2">
    <name type="scientific">bioreactor metagenome</name>
    <dbReference type="NCBI Taxonomy" id="1076179"/>
    <lineage>
        <taxon>unclassified sequences</taxon>
        <taxon>metagenomes</taxon>
        <taxon>ecological metagenomes</taxon>
    </lineage>
</organism>
<gene>
    <name evidence="2" type="ORF">SDC9_206484</name>
</gene>
<accession>A0A645J6K7</accession>
<dbReference type="GO" id="GO:0016810">
    <property type="term" value="F:hydrolase activity, acting on carbon-nitrogen (but not peptide) bonds"/>
    <property type="evidence" value="ECO:0007669"/>
    <property type="project" value="InterPro"/>
</dbReference>
<dbReference type="GO" id="GO:0005975">
    <property type="term" value="P:carbohydrate metabolic process"/>
    <property type="evidence" value="ECO:0007669"/>
    <property type="project" value="InterPro"/>
</dbReference>
<reference evidence="2" key="1">
    <citation type="submission" date="2019-08" db="EMBL/GenBank/DDBJ databases">
        <authorList>
            <person name="Kucharzyk K."/>
            <person name="Murdoch R.W."/>
            <person name="Higgins S."/>
            <person name="Loffler F."/>
        </authorList>
    </citation>
    <scope>NUCLEOTIDE SEQUENCE</scope>
</reference>
<name>A0A645J6K7_9ZZZZ</name>
<comment type="caution">
    <text evidence="2">The sequence shown here is derived from an EMBL/GenBank/DDBJ whole genome shotgun (WGS) entry which is preliminary data.</text>
</comment>
<dbReference type="PROSITE" id="PS51677">
    <property type="entry name" value="NODB"/>
    <property type="match status" value="1"/>
</dbReference>
<dbReference type="Gene3D" id="3.20.20.370">
    <property type="entry name" value="Glycoside hydrolase/deacetylase"/>
    <property type="match status" value="1"/>
</dbReference>
<evidence type="ECO:0000313" key="2">
    <source>
        <dbReference type="EMBL" id="MPN58770.1"/>
    </source>
</evidence>
<dbReference type="EMBL" id="VSSQ01131931">
    <property type="protein sequence ID" value="MPN58770.1"/>
    <property type="molecule type" value="Genomic_DNA"/>
</dbReference>
<dbReference type="InterPro" id="IPR050248">
    <property type="entry name" value="Polysacc_deacetylase_ArnD"/>
</dbReference>
<dbReference type="PANTHER" id="PTHR10587">
    <property type="entry name" value="GLYCOSYL TRANSFERASE-RELATED"/>
    <property type="match status" value="1"/>
</dbReference>
<proteinExistence type="predicted"/>
<sequence>MIKRDGPARSDAEIRVAIDQMFIDPDKPMVALTFDDGPMPGVTDKILDILERYHVRATFFVCGWRFQQKCMQDIARRMVSLGCEIGNHTMDHADLSKQNIV</sequence>
<dbReference type="SUPFAM" id="SSF88713">
    <property type="entry name" value="Glycoside hydrolase/deacetylase"/>
    <property type="match status" value="1"/>
</dbReference>